<name>A0A532V7B1_UNCT6</name>
<gene>
    <name evidence="1" type="ORF">CEE36_04855</name>
</gene>
<dbReference type="Proteomes" id="UP000317778">
    <property type="component" value="Unassembled WGS sequence"/>
</dbReference>
<accession>A0A532V7B1</accession>
<dbReference type="AlphaFoldDB" id="A0A532V7B1"/>
<feature type="non-terminal residue" evidence="1">
    <location>
        <position position="1"/>
    </location>
</feature>
<reference evidence="1 2" key="1">
    <citation type="submission" date="2017-06" db="EMBL/GenBank/DDBJ databases">
        <title>Novel microbial phyla capable of carbon fixation and sulfur reduction in deep-sea sediments.</title>
        <authorList>
            <person name="Huang J."/>
            <person name="Baker B."/>
            <person name="Wang Y."/>
        </authorList>
    </citation>
    <scope>NUCLEOTIDE SEQUENCE [LARGE SCALE GENOMIC DNA]</scope>
    <source>
        <strain evidence="1">B3_TA06</strain>
    </source>
</reference>
<proteinExistence type="predicted"/>
<organism evidence="1 2">
    <name type="scientific">candidate division TA06 bacterium B3_TA06</name>
    <dbReference type="NCBI Taxonomy" id="2012487"/>
    <lineage>
        <taxon>Bacteria</taxon>
        <taxon>Bacteria division TA06</taxon>
    </lineage>
</organism>
<evidence type="ECO:0000313" key="2">
    <source>
        <dbReference type="Proteomes" id="UP000317778"/>
    </source>
</evidence>
<sequence>GGGLVEPFRIAEAELGHNQRQGCAAMTSDGHFAVAWIDGIASGDPDDPDDQEPELFVRFFDRDGNPMTEAYKITKLADTSWIWHPCLEMDTVGNTILLWEERKTRGKEEPSYVCFQHFAPGGNPVGSAHTLVARALLGKQTPPFSPIDLSLNNNEEFVVTWCEIEPGPPTYKNYVWVERFDMEGDPKNRPFLACDEECVFFYYPRVALNDEGDVVVTWRDQLTPFYSDTAYQRFQVFDAADEPILSWRSRGHLLDYEEHDDWDPQFFWLEDERFVAFWRRSIDLNLWGLMGRVFVHRGLARHPIRLVMLDPHEVGAWEKMFSVAFSSDGRFAETHLRRSELHENWWWERPGGIIGEIRDKEVWRQTNLFEYTLPFEKDTAQGINPVWMAYFVPAVGVCDDRIVWVYPHSTPDSICEAWAMITDWDMGVGVVEQPIVEKPPNWEVITSIGSQIVLRYQDRPDGFRASIFDASGRKVDEVHATESSGMIIWGRCYGPGVYFIVLKSAGATKAQKVVLIR</sequence>
<evidence type="ECO:0000313" key="1">
    <source>
        <dbReference type="EMBL" id="TKJ43080.1"/>
    </source>
</evidence>
<comment type="caution">
    <text evidence="1">The sequence shown here is derived from an EMBL/GenBank/DDBJ whole genome shotgun (WGS) entry which is preliminary data.</text>
</comment>
<dbReference type="EMBL" id="NJBO01000006">
    <property type="protein sequence ID" value="TKJ43080.1"/>
    <property type="molecule type" value="Genomic_DNA"/>
</dbReference>
<protein>
    <submittedName>
        <fullName evidence="1">Uncharacterized protein</fullName>
    </submittedName>
</protein>